<proteinExistence type="predicted"/>
<evidence type="ECO:0000313" key="11">
    <source>
        <dbReference type="Proteomes" id="UP000887222"/>
    </source>
</evidence>
<dbReference type="SUPFAM" id="SSF47384">
    <property type="entry name" value="Homodimeric domain of signal transducing histidine kinase"/>
    <property type="match status" value="1"/>
</dbReference>
<dbReference type="PROSITE" id="PS50109">
    <property type="entry name" value="HIS_KIN"/>
    <property type="match status" value="1"/>
</dbReference>
<evidence type="ECO:0000256" key="6">
    <source>
        <dbReference type="PROSITE-ProRule" id="PRU00169"/>
    </source>
</evidence>
<dbReference type="PROSITE" id="PS50110">
    <property type="entry name" value="RESPONSE_REGULATORY"/>
    <property type="match status" value="1"/>
</dbReference>
<evidence type="ECO:0000313" key="10">
    <source>
        <dbReference type="EMBL" id="GIZ50685.1"/>
    </source>
</evidence>
<dbReference type="InterPro" id="IPR036890">
    <property type="entry name" value="HATPase_C_sf"/>
</dbReference>
<dbReference type="SUPFAM" id="SSF55874">
    <property type="entry name" value="ATPase domain of HSP90 chaperone/DNA topoisomerase II/histidine kinase"/>
    <property type="match status" value="1"/>
</dbReference>
<protein>
    <recommendedName>
        <fullName evidence="2">histidine kinase</fullName>
        <ecNumber evidence="2">2.7.13.3</ecNumber>
    </recommendedName>
</protein>
<keyword evidence="3 6" id="KW-0597">Phosphoprotein</keyword>
<sequence length="620" mass="68335">MPTSFDAFTQNLDRLLGTPARPASLQVRRVQLRLLRKKISPLRALVAVPFATLLWVVFYLHTGSLTVLLWAGMVCASSLFSYLEWKRLDRRGPIPDHLLAHELQIRSRHIMRHIFLHGVAWGLAPWLLGPGADLAYRAWLTAYLIAALSTGAAMLSTHRQAVAAFCLPLGAGLASYYLWLGGVGWALAAALLLHLAVCLRWTFQQSDQLVDSLTARFEKEELARRLTQQVDLVEAANREKSRFFAAASHDLRQPMHAISLFTAVLERSRFDPPAGETVARLAHSVRILSDSLDSMLDVSRLDAGAVQPQPRPLAVHELFLSLHTTYSAAAAEKGLQLRLRAPGELMVMSDARLLERLLGNLIDNAIKYTREGGVLVAARAGAWRRHPGKVCFEVIDTGIGIAPEHQQRVFDEFYQVDNPQRDRSFGLGIGLSIVRRLSGLLGHPVLLESRPMRGTRFRVLAPNARPETAAPAVSTPLALPNEQQLPRNILVLDDEEDNRHAMAALLTSYGCRVSSAGTVAQAQEMLARIRFDMVIADFRLPGARNGLEFLLALRETAPSLSTLLVTGETGSERIAEIKASGLPCLYKPVRAQHLMAALAASFPRVHDAIQGEQSVLPVDH</sequence>
<dbReference type="Proteomes" id="UP000887222">
    <property type="component" value="Unassembled WGS sequence"/>
</dbReference>
<dbReference type="CDD" id="cd00156">
    <property type="entry name" value="REC"/>
    <property type="match status" value="1"/>
</dbReference>
<accession>A0ABQ4Q0L2</accession>
<dbReference type="EC" id="2.7.13.3" evidence="2"/>
<dbReference type="InterPro" id="IPR005467">
    <property type="entry name" value="His_kinase_dom"/>
</dbReference>
<dbReference type="CDD" id="cd00082">
    <property type="entry name" value="HisKA"/>
    <property type="match status" value="1"/>
</dbReference>
<dbReference type="InterPro" id="IPR003594">
    <property type="entry name" value="HATPase_dom"/>
</dbReference>
<dbReference type="Gene3D" id="3.30.565.10">
    <property type="entry name" value="Histidine kinase-like ATPase, C-terminal domain"/>
    <property type="match status" value="1"/>
</dbReference>
<evidence type="ECO:0000256" key="5">
    <source>
        <dbReference type="ARBA" id="ARBA00022777"/>
    </source>
</evidence>
<gene>
    <name evidence="10" type="ORF">NCCP691_06990</name>
</gene>
<dbReference type="RefSeq" id="WP_220806855.1">
    <property type="nucleotide sequence ID" value="NZ_BPMK01000002.1"/>
</dbReference>
<dbReference type="EMBL" id="BPMK01000002">
    <property type="protein sequence ID" value="GIZ50685.1"/>
    <property type="molecule type" value="Genomic_DNA"/>
</dbReference>
<feature type="transmembrane region" description="Helical" evidence="7">
    <location>
        <begin position="42"/>
        <end position="61"/>
    </location>
</feature>
<keyword evidence="7" id="KW-0812">Transmembrane</keyword>
<feature type="transmembrane region" description="Helical" evidence="7">
    <location>
        <begin position="134"/>
        <end position="155"/>
    </location>
</feature>
<comment type="caution">
    <text evidence="10">The sequence shown here is derived from an EMBL/GenBank/DDBJ whole genome shotgun (WGS) entry which is preliminary data.</text>
</comment>
<comment type="catalytic activity">
    <reaction evidence="1">
        <text>ATP + protein L-histidine = ADP + protein N-phospho-L-histidine.</text>
        <dbReference type="EC" id="2.7.13.3"/>
    </reaction>
</comment>
<keyword evidence="7" id="KW-1133">Transmembrane helix</keyword>
<dbReference type="InterPro" id="IPR011006">
    <property type="entry name" value="CheY-like_superfamily"/>
</dbReference>
<keyword evidence="5" id="KW-0418">Kinase</keyword>
<dbReference type="SUPFAM" id="SSF52172">
    <property type="entry name" value="CheY-like"/>
    <property type="match status" value="1"/>
</dbReference>
<keyword evidence="11" id="KW-1185">Reference proteome</keyword>
<keyword evidence="4" id="KW-0808">Transferase</keyword>
<dbReference type="PRINTS" id="PR00344">
    <property type="entry name" value="BCTRLSENSOR"/>
</dbReference>
<dbReference type="InterPro" id="IPR004358">
    <property type="entry name" value="Sig_transdc_His_kin-like_C"/>
</dbReference>
<feature type="transmembrane region" description="Helical" evidence="7">
    <location>
        <begin position="162"/>
        <end position="179"/>
    </location>
</feature>
<dbReference type="PANTHER" id="PTHR43047">
    <property type="entry name" value="TWO-COMPONENT HISTIDINE PROTEIN KINASE"/>
    <property type="match status" value="1"/>
</dbReference>
<feature type="transmembrane region" description="Helical" evidence="7">
    <location>
        <begin position="110"/>
        <end position="128"/>
    </location>
</feature>
<dbReference type="Pfam" id="PF00512">
    <property type="entry name" value="HisKA"/>
    <property type="match status" value="1"/>
</dbReference>
<feature type="transmembrane region" description="Helical" evidence="7">
    <location>
        <begin position="67"/>
        <end position="85"/>
    </location>
</feature>
<evidence type="ECO:0000256" key="7">
    <source>
        <dbReference type="SAM" id="Phobius"/>
    </source>
</evidence>
<dbReference type="Gene3D" id="1.10.287.130">
    <property type="match status" value="1"/>
</dbReference>
<dbReference type="InterPro" id="IPR001789">
    <property type="entry name" value="Sig_transdc_resp-reg_receiver"/>
</dbReference>
<dbReference type="Pfam" id="PF02518">
    <property type="entry name" value="HATPase_c"/>
    <property type="match status" value="1"/>
</dbReference>
<evidence type="ECO:0000256" key="2">
    <source>
        <dbReference type="ARBA" id="ARBA00012438"/>
    </source>
</evidence>
<dbReference type="InterPro" id="IPR003661">
    <property type="entry name" value="HisK_dim/P_dom"/>
</dbReference>
<feature type="domain" description="Response regulatory" evidence="9">
    <location>
        <begin position="488"/>
        <end position="602"/>
    </location>
</feature>
<reference evidence="10 11" key="1">
    <citation type="journal article" date="2022" name="Int. J. Syst. Evol. Microbiol.">
        <title>Noviherbaspirillum aridicola sp. nov., isolated from an arid soil in Pakistan.</title>
        <authorList>
            <person name="Khan I.U."/>
            <person name="Saqib M."/>
            <person name="Amin A."/>
            <person name="Hussain F."/>
            <person name="Li L."/>
            <person name="Liu Y.H."/>
            <person name="Fang B.Z."/>
            <person name="Ahmed I."/>
            <person name="Li W.J."/>
        </authorList>
    </citation>
    <scope>NUCLEOTIDE SEQUENCE [LARGE SCALE GENOMIC DNA]</scope>
    <source>
        <strain evidence="10 11">NCCP-691</strain>
    </source>
</reference>
<feature type="domain" description="Histidine kinase" evidence="8">
    <location>
        <begin position="246"/>
        <end position="465"/>
    </location>
</feature>
<evidence type="ECO:0000256" key="1">
    <source>
        <dbReference type="ARBA" id="ARBA00000085"/>
    </source>
</evidence>
<keyword evidence="7" id="KW-0472">Membrane</keyword>
<evidence type="ECO:0000259" key="8">
    <source>
        <dbReference type="PROSITE" id="PS50109"/>
    </source>
</evidence>
<dbReference type="InterPro" id="IPR036097">
    <property type="entry name" value="HisK_dim/P_sf"/>
</dbReference>
<dbReference type="SMART" id="SM00388">
    <property type="entry name" value="HisKA"/>
    <property type="match status" value="1"/>
</dbReference>
<name>A0ABQ4Q0L2_9BURK</name>
<evidence type="ECO:0000259" key="9">
    <source>
        <dbReference type="PROSITE" id="PS50110"/>
    </source>
</evidence>
<dbReference type="SMART" id="SM00448">
    <property type="entry name" value="REC"/>
    <property type="match status" value="1"/>
</dbReference>
<dbReference type="Pfam" id="PF00072">
    <property type="entry name" value="Response_reg"/>
    <property type="match status" value="1"/>
</dbReference>
<dbReference type="Gene3D" id="3.40.50.2300">
    <property type="match status" value="1"/>
</dbReference>
<organism evidence="10 11">
    <name type="scientific">Noviherbaspirillum aridicola</name>
    <dbReference type="NCBI Taxonomy" id="2849687"/>
    <lineage>
        <taxon>Bacteria</taxon>
        <taxon>Pseudomonadati</taxon>
        <taxon>Pseudomonadota</taxon>
        <taxon>Betaproteobacteria</taxon>
        <taxon>Burkholderiales</taxon>
        <taxon>Oxalobacteraceae</taxon>
        <taxon>Noviherbaspirillum</taxon>
    </lineage>
</organism>
<evidence type="ECO:0000256" key="3">
    <source>
        <dbReference type="ARBA" id="ARBA00022553"/>
    </source>
</evidence>
<dbReference type="PANTHER" id="PTHR43047:SF9">
    <property type="entry name" value="HISTIDINE KINASE"/>
    <property type="match status" value="1"/>
</dbReference>
<evidence type="ECO:0000256" key="4">
    <source>
        <dbReference type="ARBA" id="ARBA00022679"/>
    </source>
</evidence>
<feature type="modified residue" description="4-aspartylphosphate" evidence="6">
    <location>
        <position position="537"/>
    </location>
</feature>
<dbReference type="SMART" id="SM00387">
    <property type="entry name" value="HATPase_c"/>
    <property type="match status" value="1"/>
</dbReference>